<dbReference type="Gene3D" id="1.10.10.10">
    <property type="entry name" value="Winged helix-like DNA-binding domain superfamily/Winged helix DNA-binding domain"/>
    <property type="match status" value="1"/>
</dbReference>
<dbReference type="EMBL" id="CP114014">
    <property type="protein sequence ID" value="XAY06103.1"/>
    <property type="molecule type" value="Genomic_DNA"/>
</dbReference>
<evidence type="ECO:0000259" key="7">
    <source>
        <dbReference type="Pfam" id="PF08281"/>
    </source>
</evidence>
<gene>
    <name evidence="8" type="primary">algU</name>
    <name evidence="8" type="ORF">DSM112329_02965</name>
</gene>
<dbReference type="GO" id="GO:0016987">
    <property type="term" value="F:sigma factor activity"/>
    <property type="evidence" value="ECO:0007669"/>
    <property type="project" value="UniProtKB-KW"/>
</dbReference>
<feature type="domain" description="RNA polymerase sigma factor 70 region 4 type 2" evidence="7">
    <location>
        <begin position="116"/>
        <end position="166"/>
    </location>
</feature>
<accession>A0AAU7AWU9</accession>
<dbReference type="InterPro" id="IPR013325">
    <property type="entry name" value="RNA_pol_sigma_r2"/>
</dbReference>
<name>A0AAU7AWU9_9ACTN</name>
<dbReference type="GO" id="GO:0003677">
    <property type="term" value="F:DNA binding"/>
    <property type="evidence" value="ECO:0007669"/>
    <property type="project" value="UniProtKB-KW"/>
</dbReference>
<dbReference type="CDD" id="cd06171">
    <property type="entry name" value="Sigma70_r4"/>
    <property type="match status" value="1"/>
</dbReference>
<keyword evidence="5" id="KW-0804">Transcription</keyword>
<reference evidence="8" key="1">
    <citation type="submission" date="2022-12" db="EMBL/GenBank/DDBJ databases">
        <title>Paraconexibacter alkalitolerans sp. nov. and Baekduia alba sp. nov., isolated from soil and emended description of the genera Paraconexibacter (Chun et al., 2020) and Baekduia (An et al., 2020).</title>
        <authorList>
            <person name="Vieira S."/>
            <person name="Huber K.J."/>
            <person name="Geppert A."/>
            <person name="Wolf J."/>
            <person name="Neumann-Schaal M."/>
            <person name="Muesken M."/>
            <person name="Overmann J."/>
        </authorList>
    </citation>
    <scope>NUCLEOTIDE SEQUENCE</scope>
    <source>
        <strain evidence="8">AEG42_29</strain>
    </source>
</reference>
<dbReference type="RefSeq" id="WP_354697342.1">
    <property type="nucleotide sequence ID" value="NZ_CP114014.1"/>
</dbReference>
<sequence length="180" mass="19879">MKLDAALLGDIYRQEATSLVAAVTRQTLDADLALDIVSEAFAVAFERRATFRGTSRAEAVGWLYAIARTTATDHFRRGGAERRAVVRLGVERPEMHEDERRRIEDLAGIAKLRASVATELSRLPGDQGRAVQLRVVEELSYADIADQLHITTEAARTRVSRGLRALARELAPLKELSDAL</sequence>
<dbReference type="PANTHER" id="PTHR43133:SF52">
    <property type="entry name" value="ECF RNA POLYMERASE SIGMA FACTOR SIGL"/>
    <property type="match status" value="1"/>
</dbReference>
<evidence type="ECO:0000313" key="8">
    <source>
        <dbReference type="EMBL" id="XAY06103.1"/>
    </source>
</evidence>
<proteinExistence type="inferred from homology"/>
<evidence type="ECO:0000259" key="6">
    <source>
        <dbReference type="Pfam" id="PF04542"/>
    </source>
</evidence>
<protein>
    <submittedName>
        <fullName evidence="8">RNA polymerase sigma-H factor</fullName>
    </submittedName>
</protein>
<dbReference type="AlphaFoldDB" id="A0AAU7AWU9"/>
<dbReference type="InterPro" id="IPR007627">
    <property type="entry name" value="RNA_pol_sigma70_r2"/>
</dbReference>
<dbReference type="Gene3D" id="1.10.1740.10">
    <property type="match status" value="1"/>
</dbReference>
<organism evidence="8">
    <name type="scientific">Paraconexibacter sp. AEG42_29</name>
    <dbReference type="NCBI Taxonomy" id="2997339"/>
    <lineage>
        <taxon>Bacteria</taxon>
        <taxon>Bacillati</taxon>
        <taxon>Actinomycetota</taxon>
        <taxon>Thermoleophilia</taxon>
        <taxon>Solirubrobacterales</taxon>
        <taxon>Paraconexibacteraceae</taxon>
        <taxon>Paraconexibacter</taxon>
    </lineage>
</organism>
<evidence type="ECO:0000256" key="5">
    <source>
        <dbReference type="ARBA" id="ARBA00023163"/>
    </source>
</evidence>
<keyword evidence="2" id="KW-0805">Transcription regulation</keyword>
<comment type="similarity">
    <text evidence="1">Belongs to the sigma-70 factor family. ECF subfamily.</text>
</comment>
<dbReference type="PANTHER" id="PTHR43133">
    <property type="entry name" value="RNA POLYMERASE ECF-TYPE SIGMA FACTO"/>
    <property type="match status" value="1"/>
</dbReference>
<dbReference type="InterPro" id="IPR014284">
    <property type="entry name" value="RNA_pol_sigma-70_dom"/>
</dbReference>
<dbReference type="SUPFAM" id="SSF88659">
    <property type="entry name" value="Sigma3 and sigma4 domains of RNA polymerase sigma factors"/>
    <property type="match status" value="1"/>
</dbReference>
<dbReference type="GO" id="GO:0006352">
    <property type="term" value="P:DNA-templated transcription initiation"/>
    <property type="evidence" value="ECO:0007669"/>
    <property type="project" value="InterPro"/>
</dbReference>
<dbReference type="SUPFAM" id="SSF88946">
    <property type="entry name" value="Sigma2 domain of RNA polymerase sigma factors"/>
    <property type="match status" value="1"/>
</dbReference>
<dbReference type="NCBIfam" id="TIGR02937">
    <property type="entry name" value="sigma70-ECF"/>
    <property type="match status" value="1"/>
</dbReference>
<dbReference type="InterPro" id="IPR013324">
    <property type="entry name" value="RNA_pol_sigma_r3/r4-like"/>
</dbReference>
<evidence type="ECO:0000256" key="1">
    <source>
        <dbReference type="ARBA" id="ARBA00010641"/>
    </source>
</evidence>
<keyword evidence="4" id="KW-0238">DNA-binding</keyword>
<evidence type="ECO:0000256" key="2">
    <source>
        <dbReference type="ARBA" id="ARBA00023015"/>
    </source>
</evidence>
<dbReference type="InterPro" id="IPR039425">
    <property type="entry name" value="RNA_pol_sigma-70-like"/>
</dbReference>
<dbReference type="KEGG" id="parq:DSM112329_02965"/>
<dbReference type="InterPro" id="IPR036388">
    <property type="entry name" value="WH-like_DNA-bd_sf"/>
</dbReference>
<evidence type="ECO:0000256" key="4">
    <source>
        <dbReference type="ARBA" id="ARBA00023125"/>
    </source>
</evidence>
<feature type="domain" description="RNA polymerase sigma-70 region 2" evidence="6">
    <location>
        <begin position="12"/>
        <end position="78"/>
    </location>
</feature>
<keyword evidence="3" id="KW-0731">Sigma factor</keyword>
<evidence type="ECO:0000256" key="3">
    <source>
        <dbReference type="ARBA" id="ARBA00023082"/>
    </source>
</evidence>
<dbReference type="InterPro" id="IPR013249">
    <property type="entry name" value="RNA_pol_sigma70_r4_t2"/>
</dbReference>
<dbReference type="Pfam" id="PF04542">
    <property type="entry name" value="Sigma70_r2"/>
    <property type="match status" value="1"/>
</dbReference>
<dbReference type="Pfam" id="PF08281">
    <property type="entry name" value="Sigma70_r4_2"/>
    <property type="match status" value="1"/>
</dbReference>